<gene>
    <name evidence="12" type="ORF">EVG20_g3521</name>
</gene>
<dbReference type="InterPro" id="IPR050360">
    <property type="entry name" value="MFS_Sugar_Transporters"/>
</dbReference>
<dbReference type="PROSITE" id="PS50850">
    <property type="entry name" value="MFS"/>
    <property type="match status" value="1"/>
</dbReference>
<comment type="subcellular location">
    <subcellularLocation>
        <location evidence="1">Membrane</location>
        <topology evidence="1">Multi-pass membrane protein</topology>
    </subcellularLocation>
</comment>
<evidence type="ECO:0000313" key="13">
    <source>
        <dbReference type="Proteomes" id="UP000298327"/>
    </source>
</evidence>
<dbReference type="InterPro" id="IPR036259">
    <property type="entry name" value="MFS_trans_sf"/>
</dbReference>
<evidence type="ECO:0000256" key="9">
    <source>
        <dbReference type="SAM" id="MobiDB-lite"/>
    </source>
</evidence>
<dbReference type="NCBIfam" id="TIGR00879">
    <property type="entry name" value="SP"/>
    <property type="match status" value="1"/>
</dbReference>
<feature type="compositionally biased region" description="Low complexity" evidence="9">
    <location>
        <begin position="63"/>
        <end position="74"/>
    </location>
</feature>
<dbReference type="EMBL" id="SEOQ01000159">
    <property type="protein sequence ID" value="TFY68535.1"/>
    <property type="molecule type" value="Genomic_DNA"/>
</dbReference>
<dbReference type="Proteomes" id="UP000298327">
    <property type="component" value="Unassembled WGS sequence"/>
</dbReference>
<dbReference type="InterPro" id="IPR003663">
    <property type="entry name" value="Sugar/inositol_transpt"/>
</dbReference>
<dbReference type="OrthoDB" id="8120565at2759"/>
<sequence>MCVRGGWPACSPSTASSLHSVHAFQHPGYSPESYPAPQTTPSPGPDGYSALSSDTIDHEGGESESSSDPLLNSSHTNHNISLHGGSLTIHPDGETYSYAYGPKGIAGLARNSYAFRCAIFASIGGLTFGYDQGVIANVLVMKDFMQHWPIGAWEQGLMTAVLELGCLFGALGSGILADRISRRWSIVLACSTYDSTISGVCFWSDRVGKVVFCVGSGFQCWATSLSQIVLGRAIGGLGVGSLSMLSPLYMAEISPPEVRGSLLALEQFSIVLGCVIGFWTGFFTRSIEGSASWRIPLGLQLIPGILLGIGIFALPPSPRLLVYQGRRDAALASLARLRLRSPAEAEDDPLLQIELLEMQVEAALIQQTTKTDSKNRIRGEALAWARLFDRQYIDRTLIGIMIMFFQQWSGINALIYYGPLLMQSLGFTGSTVNLMISGGVNIVQFLAVFPAILYIDQWGRKPLLRGGSAVMTLSHWLISLLVYNYGGQWSDHSGGAWLAVGGVYLFTAAYGISFGPVGWVLPSEVFPLSMRGKGVSLATASNWLNNFLIGLVTPSLLEISPSGTFAIFACACFAAYLWSTYMVPETANVSLEEIDAVFRTSAGQQDNQLKKQIEHDLGLYDLIRGIVRER</sequence>
<feature type="region of interest" description="Disordered" evidence="9">
    <location>
        <begin position="27"/>
        <end position="75"/>
    </location>
</feature>
<comment type="caution">
    <text evidence="12">The sequence shown here is derived from an EMBL/GenBank/DDBJ whole genome shotgun (WGS) entry which is preliminary data.</text>
</comment>
<dbReference type="Gene3D" id="1.20.1250.20">
    <property type="entry name" value="MFS general substrate transporter like domains"/>
    <property type="match status" value="1"/>
</dbReference>
<keyword evidence="5 10" id="KW-1133">Transmembrane helix</keyword>
<keyword evidence="6 10" id="KW-0472">Membrane</keyword>
<dbReference type="GO" id="GO:0016020">
    <property type="term" value="C:membrane"/>
    <property type="evidence" value="ECO:0007669"/>
    <property type="project" value="UniProtKB-SubCell"/>
</dbReference>
<dbReference type="AlphaFoldDB" id="A0A4Y9Z1P5"/>
<dbReference type="PRINTS" id="PR00171">
    <property type="entry name" value="SUGRTRNSPORT"/>
</dbReference>
<evidence type="ECO:0000256" key="10">
    <source>
        <dbReference type="SAM" id="Phobius"/>
    </source>
</evidence>
<dbReference type="SUPFAM" id="SSF103473">
    <property type="entry name" value="MFS general substrate transporter"/>
    <property type="match status" value="1"/>
</dbReference>
<dbReference type="GO" id="GO:0005351">
    <property type="term" value="F:carbohydrate:proton symporter activity"/>
    <property type="evidence" value="ECO:0007669"/>
    <property type="project" value="TreeGrafter"/>
</dbReference>
<feature type="transmembrane region" description="Helical" evidence="10">
    <location>
        <begin position="229"/>
        <end position="250"/>
    </location>
</feature>
<dbReference type="Pfam" id="PF00083">
    <property type="entry name" value="Sugar_tr"/>
    <property type="match status" value="1"/>
</dbReference>
<dbReference type="PANTHER" id="PTHR48022">
    <property type="entry name" value="PLASTIDIC GLUCOSE TRANSPORTER 4"/>
    <property type="match status" value="1"/>
</dbReference>
<feature type="transmembrane region" description="Helical" evidence="10">
    <location>
        <begin position="435"/>
        <end position="455"/>
    </location>
</feature>
<protein>
    <recommendedName>
        <fullName evidence="11">Major facilitator superfamily (MFS) profile domain-containing protein</fullName>
    </recommendedName>
</protein>
<dbReference type="FunFam" id="1.20.1250.20:FF:000134">
    <property type="entry name" value="MFS sugar transporter protein"/>
    <property type="match status" value="1"/>
</dbReference>
<evidence type="ECO:0000256" key="2">
    <source>
        <dbReference type="ARBA" id="ARBA00010992"/>
    </source>
</evidence>
<evidence type="ECO:0000256" key="6">
    <source>
        <dbReference type="ARBA" id="ARBA00023136"/>
    </source>
</evidence>
<feature type="domain" description="Major facilitator superfamily (MFS) profile" evidence="11">
    <location>
        <begin position="117"/>
        <end position="587"/>
    </location>
</feature>
<dbReference type="PANTHER" id="PTHR48022:SF14">
    <property type="entry name" value="MAJOR FACILITATOR SUPERFAMILY (MFS) PROFILE DOMAIN-CONTAINING PROTEIN-RELATED"/>
    <property type="match status" value="1"/>
</dbReference>
<evidence type="ECO:0000256" key="7">
    <source>
        <dbReference type="ARBA" id="ARBA00049119"/>
    </source>
</evidence>
<keyword evidence="3 8" id="KW-0813">Transport</keyword>
<evidence type="ECO:0000256" key="5">
    <source>
        <dbReference type="ARBA" id="ARBA00022989"/>
    </source>
</evidence>
<keyword evidence="4 10" id="KW-0812">Transmembrane</keyword>
<comment type="catalytic activity">
    <reaction evidence="7">
        <text>myo-inositol(out) + H(+)(out) = myo-inositol(in) + H(+)(in)</text>
        <dbReference type="Rhea" id="RHEA:60364"/>
        <dbReference type="ChEBI" id="CHEBI:15378"/>
        <dbReference type="ChEBI" id="CHEBI:17268"/>
    </reaction>
</comment>
<proteinExistence type="inferred from homology"/>
<feature type="transmembrane region" description="Helical" evidence="10">
    <location>
        <begin position="559"/>
        <end position="578"/>
    </location>
</feature>
<evidence type="ECO:0000313" key="12">
    <source>
        <dbReference type="EMBL" id="TFY68535.1"/>
    </source>
</evidence>
<dbReference type="STRING" id="205917.A0A4Y9Z1P5"/>
<reference evidence="12 13" key="1">
    <citation type="submission" date="2019-02" db="EMBL/GenBank/DDBJ databases">
        <title>Genome sequencing of the rare red list fungi Dentipellis fragilis.</title>
        <authorList>
            <person name="Buettner E."/>
            <person name="Kellner H."/>
        </authorList>
    </citation>
    <scope>NUCLEOTIDE SEQUENCE [LARGE SCALE GENOMIC DNA]</scope>
    <source>
        <strain evidence="12 13">DSM 105465</strain>
    </source>
</reference>
<evidence type="ECO:0000259" key="11">
    <source>
        <dbReference type="PROSITE" id="PS50850"/>
    </source>
</evidence>
<dbReference type="InterPro" id="IPR005828">
    <property type="entry name" value="MFS_sugar_transport-like"/>
</dbReference>
<organism evidence="12 13">
    <name type="scientific">Dentipellis fragilis</name>
    <dbReference type="NCBI Taxonomy" id="205917"/>
    <lineage>
        <taxon>Eukaryota</taxon>
        <taxon>Fungi</taxon>
        <taxon>Dikarya</taxon>
        <taxon>Basidiomycota</taxon>
        <taxon>Agaricomycotina</taxon>
        <taxon>Agaricomycetes</taxon>
        <taxon>Russulales</taxon>
        <taxon>Hericiaceae</taxon>
        <taxon>Dentipellis</taxon>
    </lineage>
</organism>
<comment type="similarity">
    <text evidence="2 8">Belongs to the major facilitator superfamily. Sugar transporter (TC 2.A.1.1) family.</text>
</comment>
<dbReference type="InterPro" id="IPR020846">
    <property type="entry name" value="MFS_dom"/>
</dbReference>
<feature type="transmembrane region" description="Helical" evidence="10">
    <location>
        <begin position="295"/>
        <end position="314"/>
    </location>
</feature>
<dbReference type="PROSITE" id="PS00217">
    <property type="entry name" value="SUGAR_TRANSPORT_2"/>
    <property type="match status" value="1"/>
</dbReference>
<name>A0A4Y9Z1P5_9AGAM</name>
<dbReference type="InterPro" id="IPR005829">
    <property type="entry name" value="Sugar_transporter_CS"/>
</dbReference>
<evidence type="ECO:0000256" key="3">
    <source>
        <dbReference type="ARBA" id="ARBA00022448"/>
    </source>
</evidence>
<accession>A0A4Y9Z1P5</accession>
<evidence type="ECO:0000256" key="8">
    <source>
        <dbReference type="RuleBase" id="RU003346"/>
    </source>
</evidence>
<feature type="transmembrane region" description="Helical" evidence="10">
    <location>
        <begin position="497"/>
        <end position="522"/>
    </location>
</feature>
<feature type="transmembrane region" description="Helical" evidence="10">
    <location>
        <begin position="262"/>
        <end position="283"/>
    </location>
</feature>
<keyword evidence="13" id="KW-1185">Reference proteome</keyword>
<feature type="transmembrane region" description="Helical" evidence="10">
    <location>
        <begin position="467"/>
        <end position="485"/>
    </location>
</feature>
<evidence type="ECO:0000256" key="4">
    <source>
        <dbReference type="ARBA" id="ARBA00022692"/>
    </source>
</evidence>
<evidence type="ECO:0000256" key="1">
    <source>
        <dbReference type="ARBA" id="ARBA00004141"/>
    </source>
</evidence>
<dbReference type="PROSITE" id="PS00216">
    <property type="entry name" value="SUGAR_TRANSPORT_1"/>
    <property type="match status" value="1"/>
</dbReference>
<feature type="transmembrane region" description="Helical" evidence="10">
    <location>
        <begin position="396"/>
        <end position="415"/>
    </location>
</feature>